<evidence type="ECO:0000313" key="9">
    <source>
        <dbReference type="Proteomes" id="UP000431922"/>
    </source>
</evidence>
<feature type="transmembrane region" description="Helical" evidence="7">
    <location>
        <begin position="252"/>
        <end position="274"/>
    </location>
</feature>
<protein>
    <submittedName>
        <fullName evidence="8">Oligosaccharide flippase family protein</fullName>
    </submittedName>
</protein>
<dbReference type="GO" id="GO:0005886">
    <property type="term" value="C:plasma membrane"/>
    <property type="evidence" value="ECO:0007669"/>
    <property type="project" value="UniProtKB-SubCell"/>
</dbReference>
<keyword evidence="5 7" id="KW-1133">Transmembrane helix</keyword>
<dbReference type="Proteomes" id="UP000431922">
    <property type="component" value="Unassembled WGS sequence"/>
</dbReference>
<reference evidence="8 9" key="1">
    <citation type="submission" date="2019-12" db="EMBL/GenBank/DDBJ databases">
        <title>Genomic-based taxomic classification of the family Erythrobacteraceae.</title>
        <authorList>
            <person name="Xu L."/>
        </authorList>
    </citation>
    <scope>NUCLEOTIDE SEQUENCE [LARGE SCALE GENOMIC DNA]</scope>
    <source>
        <strain evidence="8 9">KCTC 42453</strain>
    </source>
</reference>
<feature type="transmembrane region" description="Helical" evidence="7">
    <location>
        <begin position="314"/>
        <end position="335"/>
    </location>
</feature>
<dbReference type="PANTHER" id="PTHR30250:SF10">
    <property type="entry name" value="LIPOPOLYSACCHARIDE BIOSYNTHESIS PROTEIN WZXC"/>
    <property type="match status" value="1"/>
</dbReference>
<comment type="similarity">
    <text evidence="2">Belongs to the polysaccharide synthase family.</text>
</comment>
<keyword evidence="6 7" id="KW-0472">Membrane</keyword>
<keyword evidence="4 7" id="KW-0812">Transmembrane</keyword>
<evidence type="ECO:0000256" key="5">
    <source>
        <dbReference type="ARBA" id="ARBA00022989"/>
    </source>
</evidence>
<accession>A0A845B506</accession>
<feature type="transmembrane region" description="Helical" evidence="7">
    <location>
        <begin position="68"/>
        <end position="90"/>
    </location>
</feature>
<feature type="transmembrane region" description="Helical" evidence="7">
    <location>
        <begin position="102"/>
        <end position="124"/>
    </location>
</feature>
<comment type="subcellular location">
    <subcellularLocation>
        <location evidence="1">Cell membrane</location>
        <topology evidence="1">Multi-pass membrane protein</topology>
    </subcellularLocation>
</comment>
<dbReference type="AlphaFoldDB" id="A0A845B506"/>
<feature type="transmembrane region" description="Helical" evidence="7">
    <location>
        <begin position="43"/>
        <end position="62"/>
    </location>
</feature>
<keyword evidence="9" id="KW-1185">Reference proteome</keyword>
<evidence type="ECO:0000256" key="2">
    <source>
        <dbReference type="ARBA" id="ARBA00007430"/>
    </source>
</evidence>
<feature type="transmembrane region" description="Helical" evidence="7">
    <location>
        <begin position="372"/>
        <end position="391"/>
    </location>
</feature>
<evidence type="ECO:0000256" key="4">
    <source>
        <dbReference type="ARBA" id="ARBA00022692"/>
    </source>
</evidence>
<dbReference type="Pfam" id="PF13440">
    <property type="entry name" value="Polysacc_synt_3"/>
    <property type="match status" value="1"/>
</dbReference>
<dbReference type="InterPro" id="IPR050833">
    <property type="entry name" value="Poly_Biosynth_Transport"/>
</dbReference>
<feature type="transmembrane region" description="Helical" evidence="7">
    <location>
        <begin position="130"/>
        <end position="149"/>
    </location>
</feature>
<sequence length="392" mass="42131">MALATVFLVGLAMFSDIGLKPAVIRDIRGDQAEFLNTAWTIQIARGILICAIGAAIAYPISLVYEEPILFPLLALLSITAAISGFTSIAMATAERRLDFKRITIVQVLGQVISIGLLVTLVYFWRSVWALAVANIASAAVVVAIGFALLPRHRHRIALDEDSVRSLIQFGRWILFSTMATYVGGEGLRAIQAGFITPAEFGILAIAYTIAGIPNDLAMKLAGAIGLPVLAETYRASPQNGFTILRALRKRTLAISVLLSSAVILLGEPLVEFLYDPRYHSAGRYLVAIAFANAISAVSAGYTSAVLAVGKASSYFFIIFLSAILRIVGVTVGFEIYGIVGMLYGVGVANLAVVAFNWNVSHKIGLADLRLDAIALITIFFIQCISGFYTFWS</sequence>
<feature type="transmembrane region" description="Helical" evidence="7">
    <location>
        <begin position="286"/>
        <end position="307"/>
    </location>
</feature>
<proteinExistence type="inferred from homology"/>
<dbReference type="EMBL" id="WTYL01000002">
    <property type="protein sequence ID" value="MXP44612.1"/>
    <property type="molecule type" value="Genomic_DNA"/>
</dbReference>
<name>A0A845B506_9SPHN</name>
<comment type="caution">
    <text evidence="8">The sequence shown here is derived from an EMBL/GenBank/DDBJ whole genome shotgun (WGS) entry which is preliminary data.</text>
</comment>
<feature type="transmembrane region" description="Helical" evidence="7">
    <location>
        <begin position="341"/>
        <end position="360"/>
    </location>
</feature>
<gene>
    <name evidence="8" type="ORF">GRI65_09100</name>
</gene>
<evidence type="ECO:0000256" key="3">
    <source>
        <dbReference type="ARBA" id="ARBA00022475"/>
    </source>
</evidence>
<keyword evidence="3" id="KW-1003">Cell membrane</keyword>
<evidence type="ECO:0000256" key="6">
    <source>
        <dbReference type="ARBA" id="ARBA00023136"/>
    </source>
</evidence>
<evidence type="ECO:0000313" key="8">
    <source>
        <dbReference type="EMBL" id="MXP44612.1"/>
    </source>
</evidence>
<dbReference type="PANTHER" id="PTHR30250">
    <property type="entry name" value="PST FAMILY PREDICTED COLANIC ACID TRANSPORTER"/>
    <property type="match status" value="1"/>
</dbReference>
<evidence type="ECO:0000256" key="7">
    <source>
        <dbReference type="SAM" id="Phobius"/>
    </source>
</evidence>
<evidence type="ECO:0000256" key="1">
    <source>
        <dbReference type="ARBA" id="ARBA00004651"/>
    </source>
</evidence>
<organism evidence="8 9">
    <name type="scientific">Allopontixanthobacter sediminis</name>
    <dbReference type="NCBI Taxonomy" id="1689985"/>
    <lineage>
        <taxon>Bacteria</taxon>
        <taxon>Pseudomonadati</taxon>
        <taxon>Pseudomonadota</taxon>
        <taxon>Alphaproteobacteria</taxon>
        <taxon>Sphingomonadales</taxon>
        <taxon>Erythrobacteraceae</taxon>
        <taxon>Allopontixanthobacter</taxon>
    </lineage>
</organism>